<dbReference type="GO" id="GO:0051603">
    <property type="term" value="P:proteolysis involved in protein catabolic process"/>
    <property type="evidence" value="ECO:0007669"/>
    <property type="project" value="TreeGrafter"/>
</dbReference>
<comment type="caution">
    <text evidence="2">The sequence shown here is derived from an EMBL/GenBank/DDBJ whole genome shotgun (WGS) entry which is preliminary data.</text>
</comment>
<dbReference type="PANTHER" id="PTHR43690">
    <property type="entry name" value="NARDILYSIN"/>
    <property type="match status" value="1"/>
</dbReference>
<dbReference type="EMBL" id="JACMSC010000016">
    <property type="protein sequence ID" value="KAG6484004.1"/>
    <property type="molecule type" value="Genomic_DNA"/>
</dbReference>
<keyword evidence="1" id="KW-0479">Metal-binding</keyword>
<reference evidence="2 3" key="1">
    <citation type="submission" date="2020-08" db="EMBL/GenBank/DDBJ databases">
        <title>Plant Genome Project.</title>
        <authorList>
            <person name="Zhang R.-G."/>
        </authorList>
    </citation>
    <scope>NUCLEOTIDE SEQUENCE [LARGE SCALE GENOMIC DNA]</scope>
    <source>
        <tissue evidence="2">Rhizome</tissue>
    </source>
</reference>
<evidence type="ECO:0000313" key="2">
    <source>
        <dbReference type="EMBL" id="KAG6484004.1"/>
    </source>
</evidence>
<dbReference type="GO" id="GO:0004222">
    <property type="term" value="F:metalloendopeptidase activity"/>
    <property type="evidence" value="ECO:0007669"/>
    <property type="project" value="TreeGrafter"/>
</dbReference>
<dbReference type="Proteomes" id="UP000734854">
    <property type="component" value="Unassembled WGS sequence"/>
</dbReference>
<dbReference type="GO" id="GO:0043171">
    <property type="term" value="P:peptide catabolic process"/>
    <property type="evidence" value="ECO:0007669"/>
    <property type="project" value="TreeGrafter"/>
</dbReference>
<proteinExistence type="predicted"/>
<protein>
    <recommendedName>
        <fullName evidence="4">Peptidase M16 N-terminal domain-containing protein</fullName>
    </recommendedName>
</protein>
<dbReference type="GO" id="GO:0005829">
    <property type="term" value="C:cytosol"/>
    <property type="evidence" value="ECO:0007669"/>
    <property type="project" value="TreeGrafter"/>
</dbReference>
<dbReference type="SUPFAM" id="SSF63411">
    <property type="entry name" value="LuxS/MPP-like metallohydrolase"/>
    <property type="match status" value="1"/>
</dbReference>
<keyword evidence="3" id="KW-1185">Reference proteome</keyword>
<organism evidence="2 3">
    <name type="scientific">Zingiber officinale</name>
    <name type="common">Ginger</name>
    <name type="synonym">Amomum zingiber</name>
    <dbReference type="NCBI Taxonomy" id="94328"/>
    <lineage>
        <taxon>Eukaryota</taxon>
        <taxon>Viridiplantae</taxon>
        <taxon>Streptophyta</taxon>
        <taxon>Embryophyta</taxon>
        <taxon>Tracheophyta</taxon>
        <taxon>Spermatophyta</taxon>
        <taxon>Magnoliopsida</taxon>
        <taxon>Liliopsida</taxon>
        <taxon>Zingiberales</taxon>
        <taxon>Zingiberaceae</taxon>
        <taxon>Zingiber</taxon>
    </lineage>
</organism>
<dbReference type="Gene3D" id="3.30.830.10">
    <property type="entry name" value="Metalloenzyme, LuxS/M16 peptidase-like"/>
    <property type="match status" value="2"/>
</dbReference>
<dbReference type="PANTHER" id="PTHR43690:SF18">
    <property type="entry name" value="INSULIN-DEGRADING ENZYME-RELATED"/>
    <property type="match status" value="1"/>
</dbReference>
<evidence type="ECO:0000256" key="1">
    <source>
        <dbReference type="ARBA" id="ARBA00022723"/>
    </source>
</evidence>
<dbReference type="GO" id="GO:0005739">
    <property type="term" value="C:mitochondrion"/>
    <property type="evidence" value="ECO:0007669"/>
    <property type="project" value="TreeGrafter"/>
</dbReference>
<accession>A0A8J5FB48</accession>
<evidence type="ECO:0000313" key="3">
    <source>
        <dbReference type="Proteomes" id="UP000734854"/>
    </source>
</evidence>
<sequence length="279" mass="29970">MAAGASEVEILKPRCDKREYRRIVLPNSLEALIISDPETDKAAASMNVSVGSFSDPDGLEGLAHFLGASNKSVQLGVHIITPLLDAELALKLESRDSSQLKQRPLALRSAILACVRRLKNEAGGVSLLMSLVVLVFAKGGGPPLRVFRLLSKVRAGTVAGSLLPSLSASDLLALPEGSNLFLFHLIKSKLGFLYQVKGRNSIFKYSGTRVPLIGSSGLTSEALEGSLHASRVVCGGPCLNYKFIVHMQHGGSRNAYTASEHTNYHFDVNVDSFEEALDR</sequence>
<gene>
    <name evidence="2" type="ORF">ZIOFF_060797</name>
</gene>
<evidence type="ECO:0008006" key="4">
    <source>
        <dbReference type="Google" id="ProtNLM"/>
    </source>
</evidence>
<dbReference type="InterPro" id="IPR050626">
    <property type="entry name" value="Peptidase_M16"/>
</dbReference>
<dbReference type="GO" id="GO:0046872">
    <property type="term" value="F:metal ion binding"/>
    <property type="evidence" value="ECO:0007669"/>
    <property type="project" value="UniProtKB-KW"/>
</dbReference>
<dbReference type="InterPro" id="IPR011249">
    <property type="entry name" value="Metalloenz_LuxS/M16"/>
</dbReference>
<name>A0A8J5FB48_ZINOF</name>
<dbReference type="AlphaFoldDB" id="A0A8J5FB48"/>